<name>A0A5Q4ZS49_9BURK</name>
<gene>
    <name evidence="1" type="ORF">PDMSB3_2926</name>
</gene>
<dbReference type="Proteomes" id="UP000325811">
    <property type="component" value="Chromosome II"/>
</dbReference>
<keyword evidence="2" id="KW-1185">Reference proteome</keyword>
<evidence type="ECO:0000313" key="1">
    <source>
        <dbReference type="EMBL" id="VVD34210.1"/>
    </source>
</evidence>
<organism evidence="1 2">
    <name type="scientific">Paraburkholderia dioscoreae</name>
    <dbReference type="NCBI Taxonomy" id="2604047"/>
    <lineage>
        <taxon>Bacteria</taxon>
        <taxon>Pseudomonadati</taxon>
        <taxon>Pseudomonadota</taxon>
        <taxon>Betaproteobacteria</taxon>
        <taxon>Burkholderiales</taxon>
        <taxon>Burkholderiaceae</taxon>
        <taxon>Paraburkholderia</taxon>
    </lineage>
</organism>
<protein>
    <submittedName>
        <fullName evidence="1">Uncharacterized protein</fullName>
    </submittedName>
</protein>
<evidence type="ECO:0000313" key="2">
    <source>
        <dbReference type="Proteomes" id="UP000325811"/>
    </source>
</evidence>
<dbReference type="KEGG" id="pdio:PDMSB3_2926.1"/>
<dbReference type="EMBL" id="LR699554">
    <property type="protein sequence ID" value="VVD34210.1"/>
    <property type="molecule type" value="Genomic_DNA"/>
</dbReference>
<reference evidence="1 2" key="1">
    <citation type="submission" date="2019-08" db="EMBL/GenBank/DDBJ databases">
        <authorList>
            <person name="Herpell B J."/>
        </authorList>
    </citation>
    <scope>NUCLEOTIDE SEQUENCE [LARGE SCALE GENOMIC DNA]</scope>
    <source>
        <strain evidence="2">Msb3</strain>
    </source>
</reference>
<proteinExistence type="predicted"/>
<sequence>MEAGSGLSGLSGLCRRRLRGKWNAVQSQAERHFLLYGTKNTKYLERAVLVRYAEADESAGLIPHRLSPANKLVASVRWPARNTFPLSHSPQ</sequence>
<dbReference type="AlphaFoldDB" id="A0A5Q4ZS49"/>
<accession>A0A5Q4ZS49</accession>